<name>B0CEV9_ACAM1</name>
<keyword evidence="1" id="KW-0479">Metal-binding</keyword>
<dbReference type="InterPro" id="IPR002509">
    <property type="entry name" value="NODB_dom"/>
</dbReference>
<reference evidence="5 6" key="1">
    <citation type="journal article" date="2008" name="Proc. Natl. Acad. Sci. U.S.A.">
        <title>Niche adaptation and genome expansion in the chlorophyll d-producing cyanobacterium Acaryochloris marina.</title>
        <authorList>
            <person name="Swingley W.D."/>
            <person name="Chen M."/>
            <person name="Cheung P.C."/>
            <person name="Conrad A.L."/>
            <person name="Dejesa L.C."/>
            <person name="Hao J."/>
            <person name="Honchak B.M."/>
            <person name="Karbach L.E."/>
            <person name="Kurdoglu A."/>
            <person name="Lahiri S."/>
            <person name="Mastrian S.D."/>
            <person name="Miyashita H."/>
            <person name="Page L."/>
            <person name="Ramakrishna P."/>
            <person name="Satoh S."/>
            <person name="Sattley W.M."/>
            <person name="Shimada Y."/>
            <person name="Taylor H.L."/>
            <person name="Tomo T."/>
            <person name="Tsuchiya T."/>
            <person name="Wang Z.T."/>
            <person name="Raymond J."/>
            <person name="Mimuro M."/>
            <person name="Blankenship R.E."/>
            <person name="Touchman J.W."/>
        </authorList>
    </citation>
    <scope>NUCLEOTIDE SEQUENCE [LARGE SCALE GENOMIC DNA]</scope>
    <source>
        <strain evidence="6">MBIC 11017</strain>
    </source>
</reference>
<evidence type="ECO:0000256" key="3">
    <source>
        <dbReference type="SAM" id="SignalP"/>
    </source>
</evidence>
<organism evidence="5 6">
    <name type="scientific">Acaryochloris marina (strain MBIC 11017)</name>
    <dbReference type="NCBI Taxonomy" id="329726"/>
    <lineage>
        <taxon>Bacteria</taxon>
        <taxon>Bacillati</taxon>
        <taxon>Cyanobacteriota</taxon>
        <taxon>Cyanophyceae</taxon>
        <taxon>Acaryochloridales</taxon>
        <taxon>Acaryochloridaceae</taxon>
        <taxon>Acaryochloris</taxon>
    </lineage>
</organism>
<dbReference type="InterPro" id="IPR011330">
    <property type="entry name" value="Glyco_hydro/deAcase_b/a-brl"/>
</dbReference>
<evidence type="ECO:0000256" key="1">
    <source>
        <dbReference type="ARBA" id="ARBA00022723"/>
    </source>
</evidence>
<dbReference type="EMBL" id="CP000828">
    <property type="protein sequence ID" value="ABW29356.1"/>
    <property type="molecule type" value="Genomic_DNA"/>
</dbReference>
<sequence length="291" mass="32689">MFGKNLRVRVVNRQYAWLAAACLCLGVSSIAIQANLNQIAVGGLPEEVSLSEESPWLTDTDSGFRTALKTIDDIDLKQRRHYHPPTKFQGVTINGVKLPSDQKVIALTFDDGPWPKTTAKMLDILKEHQVEATFFVVGSNITRFPKLLQRVAKEGHAIGNHSWNHQYYYHHPALAQKEIQRTAEIIEKYTGFKTKLFRPPGGYLHNGLVAHARSQKHVTLMWTVDDTYTGTVDKVINNVLNNASPGGIVLMHDGGDNRQLMIQALPHIITRLRQQGYKLVTIPQLLELAKN</sequence>
<evidence type="ECO:0000259" key="4">
    <source>
        <dbReference type="PROSITE" id="PS51677"/>
    </source>
</evidence>
<dbReference type="GO" id="GO:0016020">
    <property type="term" value="C:membrane"/>
    <property type="evidence" value="ECO:0007669"/>
    <property type="project" value="TreeGrafter"/>
</dbReference>
<feature type="signal peptide" evidence="3">
    <location>
        <begin position="1"/>
        <end position="33"/>
    </location>
</feature>
<dbReference type="SUPFAM" id="SSF88713">
    <property type="entry name" value="Glycoside hydrolase/deacetylase"/>
    <property type="match status" value="1"/>
</dbReference>
<keyword evidence="2" id="KW-0378">Hydrolase</keyword>
<dbReference type="PANTHER" id="PTHR10587">
    <property type="entry name" value="GLYCOSYL TRANSFERASE-RELATED"/>
    <property type="match status" value="1"/>
</dbReference>
<proteinExistence type="predicted"/>
<protein>
    <submittedName>
        <fullName evidence="5">Polysaccharide deacetylase</fullName>
    </submittedName>
</protein>
<evidence type="ECO:0000256" key="2">
    <source>
        <dbReference type="ARBA" id="ARBA00022801"/>
    </source>
</evidence>
<dbReference type="KEGG" id="amr:AM1_4377"/>
<dbReference type="GO" id="GO:0005975">
    <property type="term" value="P:carbohydrate metabolic process"/>
    <property type="evidence" value="ECO:0007669"/>
    <property type="project" value="InterPro"/>
</dbReference>
<dbReference type="GO" id="GO:0016810">
    <property type="term" value="F:hydrolase activity, acting on carbon-nitrogen (but not peptide) bonds"/>
    <property type="evidence" value="ECO:0007669"/>
    <property type="project" value="InterPro"/>
</dbReference>
<dbReference type="RefSeq" id="WP_012164681.1">
    <property type="nucleotide sequence ID" value="NC_009925.1"/>
</dbReference>
<dbReference type="InterPro" id="IPR050248">
    <property type="entry name" value="Polysacc_deacetylase_ArnD"/>
</dbReference>
<dbReference type="eggNOG" id="COG0726">
    <property type="taxonomic scope" value="Bacteria"/>
</dbReference>
<feature type="chain" id="PRO_5002748429" evidence="3">
    <location>
        <begin position="34"/>
        <end position="291"/>
    </location>
</feature>
<gene>
    <name evidence="5" type="ordered locus">AM1_4377</name>
</gene>
<dbReference type="GO" id="GO:0046872">
    <property type="term" value="F:metal ion binding"/>
    <property type="evidence" value="ECO:0007669"/>
    <property type="project" value="UniProtKB-KW"/>
</dbReference>
<dbReference type="STRING" id="329726.AM1_4377"/>
<dbReference type="Pfam" id="PF01522">
    <property type="entry name" value="Polysacc_deac_1"/>
    <property type="match status" value="1"/>
</dbReference>
<dbReference type="Gene3D" id="3.20.20.370">
    <property type="entry name" value="Glycoside hydrolase/deacetylase"/>
    <property type="match status" value="1"/>
</dbReference>
<dbReference type="AlphaFoldDB" id="B0CEV9"/>
<feature type="domain" description="NodB homology" evidence="4">
    <location>
        <begin position="103"/>
        <end position="280"/>
    </location>
</feature>
<keyword evidence="6" id="KW-1185">Reference proteome</keyword>
<evidence type="ECO:0000313" key="5">
    <source>
        <dbReference type="EMBL" id="ABW29356.1"/>
    </source>
</evidence>
<dbReference type="CDD" id="cd10917">
    <property type="entry name" value="CE4_NodB_like_6s_7s"/>
    <property type="match status" value="1"/>
</dbReference>
<dbReference type="Proteomes" id="UP000000268">
    <property type="component" value="Chromosome"/>
</dbReference>
<dbReference type="PANTHER" id="PTHR10587:SF133">
    <property type="entry name" value="CHITIN DEACETYLASE 1-RELATED"/>
    <property type="match status" value="1"/>
</dbReference>
<dbReference type="PROSITE" id="PS51677">
    <property type="entry name" value="NODB"/>
    <property type="match status" value="1"/>
</dbReference>
<accession>B0CEV9</accession>
<keyword evidence="3" id="KW-0732">Signal</keyword>
<dbReference type="OrthoDB" id="9806342at2"/>
<dbReference type="HOGENOM" id="CLU_021264_2_3_3"/>
<evidence type="ECO:0000313" key="6">
    <source>
        <dbReference type="Proteomes" id="UP000000268"/>
    </source>
</evidence>